<evidence type="ECO:0000256" key="3">
    <source>
        <dbReference type="ARBA" id="ARBA00005096"/>
    </source>
</evidence>
<feature type="domain" description="BFD-like [2Fe-2S]-binding" evidence="10">
    <location>
        <begin position="505"/>
        <end position="552"/>
    </location>
</feature>
<dbReference type="RefSeq" id="WP_119975970.1">
    <property type="nucleotide sequence ID" value="NZ_JBHSQA010000005.1"/>
</dbReference>
<keyword evidence="5" id="KW-0349">Heme</keyword>
<accession>A0A3A5MMY6</accession>
<keyword evidence="8" id="KW-0408">Iron</keyword>
<evidence type="ECO:0000256" key="9">
    <source>
        <dbReference type="ARBA" id="ARBA00023014"/>
    </source>
</evidence>
<comment type="cofactor">
    <cofactor evidence="2">
        <name>[4Fe-4S] cluster</name>
        <dbReference type="ChEBI" id="CHEBI:49883"/>
    </cofactor>
</comment>
<dbReference type="InterPro" id="IPR023753">
    <property type="entry name" value="FAD/NAD-binding_dom"/>
</dbReference>
<comment type="similarity">
    <text evidence="4">Belongs to the nitrite and sulfite reductase 4Fe-4S domain family.</text>
</comment>
<evidence type="ECO:0000256" key="6">
    <source>
        <dbReference type="ARBA" id="ARBA00022723"/>
    </source>
</evidence>
<comment type="caution">
    <text evidence="12">The sequence shown here is derived from an EMBL/GenBank/DDBJ whole genome shotgun (WGS) entry which is preliminary data.</text>
</comment>
<evidence type="ECO:0000256" key="8">
    <source>
        <dbReference type="ARBA" id="ARBA00023004"/>
    </source>
</evidence>
<evidence type="ECO:0000256" key="4">
    <source>
        <dbReference type="ARBA" id="ARBA00010429"/>
    </source>
</evidence>
<dbReference type="EMBL" id="QZVS01000093">
    <property type="protein sequence ID" value="RJT86934.1"/>
    <property type="molecule type" value="Genomic_DNA"/>
</dbReference>
<dbReference type="GO" id="GO:0046872">
    <property type="term" value="F:metal ion binding"/>
    <property type="evidence" value="ECO:0007669"/>
    <property type="project" value="UniProtKB-KW"/>
</dbReference>
<comment type="pathway">
    <text evidence="3">Nitrogen metabolism; nitrate reduction (assimilation).</text>
</comment>
<evidence type="ECO:0000256" key="5">
    <source>
        <dbReference type="ARBA" id="ARBA00022617"/>
    </source>
</evidence>
<dbReference type="GO" id="GO:0016491">
    <property type="term" value="F:oxidoreductase activity"/>
    <property type="evidence" value="ECO:0007669"/>
    <property type="project" value="UniProtKB-KW"/>
</dbReference>
<dbReference type="Pfam" id="PF04324">
    <property type="entry name" value="Fer2_BFD"/>
    <property type="match status" value="1"/>
</dbReference>
<dbReference type="SUPFAM" id="SSF51905">
    <property type="entry name" value="FAD/NAD(P)-binding domain"/>
    <property type="match status" value="2"/>
</dbReference>
<dbReference type="OrthoDB" id="1145at2"/>
<evidence type="ECO:0000256" key="1">
    <source>
        <dbReference type="ARBA" id="ARBA00001929"/>
    </source>
</evidence>
<dbReference type="PRINTS" id="PR00368">
    <property type="entry name" value="FADPNR"/>
</dbReference>
<comment type="cofactor">
    <cofactor evidence="1">
        <name>siroheme</name>
        <dbReference type="ChEBI" id="CHEBI:60052"/>
    </cofactor>
</comment>
<dbReference type="Pfam" id="PF07992">
    <property type="entry name" value="Pyr_redox_2"/>
    <property type="match status" value="1"/>
</dbReference>
<evidence type="ECO:0000259" key="10">
    <source>
        <dbReference type="Pfam" id="PF04324"/>
    </source>
</evidence>
<evidence type="ECO:0000256" key="7">
    <source>
        <dbReference type="ARBA" id="ARBA00023002"/>
    </source>
</evidence>
<keyword evidence="6" id="KW-0479">Metal-binding</keyword>
<dbReference type="PANTHER" id="PTHR43809:SF1">
    <property type="entry name" value="NITRITE REDUCTASE (NADH) LARGE SUBUNIT"/>
    <property type="match status" value="1"/>
</dbReference>
<gene>
    <name evidence="12" type="ORF">D6T64_17555</name>
</gene>
<evidence type="ECO:0000259" key="11">
    <source>
        <dbReference type="Pfam" id="PF07992"/>
    </source>
</evidence>
<protein>
    <submittedName>
        <fullName evidence="12">NAD(P)/FAD-dependent oxidoreductase</fullName>
    </submittedName>
</protein>
<dbReference type="GO" id="GO:0051536">
    <property type="term" value="F:iron-sulfur cluster binding"/>
    <property type="evidence" value="ECO:0007669"/>
    <property type="project" value="UniProtKB-KW"/>
</dbReference>
<dbReference type="PANTHER" id="PTHR43809">
    <property type="entry name" value="NITRITE REDUCTASE (NADH) LARGE SUBUNIT"/>
    <property type="match status" value="1"/>
</dbReference>
<dbReference type="InterPro" id="IPR036188">
    <property type="entry name" value="FAD/NAD-bd_sf"/>
</dbReference>
<dbReference type="AlphaFoldDB" id="A0A3A5MMY6"/>
<sequence>MSDSKPTPRTAERIVLVGYGPVGARFVEELLPSVRTGRVQLTVVGAETAEAYNRVLIAEYAVGHAERESLEITDTDAARGAGVRIRTAVSVTAINRSRRTVTLSDETFLPYDRLVLATGARANVPTLDGVKRLRREHMMPATDAAALDWAGSPLPRGVTVLRDLADAETVLAAVQAGKRIVVLGAGVLGMEIALAAARAGAEACVVYHGEIPMGRNLDRGGGTVLARSARRAGVSMVNHSRAESLLFHIDDDGVERFDALICADGKQINGDLLLLSCGVGARTELAQIAGLPVSTGILVDEALVSWGDPFIYAIGDCAHIAPRPEAGAGKAALTPSGGPSGLIGPGWRQADWLAARFVAELAWAHPADAASATDAAVHVTLPANLPAVVMLKAEGIDVVAVGNTSADPWDEPAADIRSHAEGCGPSPLRVAQWADPEHGRYVKTVTRGGILEGFVCVGMPRTAAELTLLFERGSELPADRSVLLRYDGPDYEPAAGSAFALDATVCWCNGVTVGAIAASQQAGNGTVACIGTATRAGTGCGGCKTRIGEVLERFTAGAAA</sequence>
<dbReference type="Gene3D" id="3.50.50.60">
    <property type="entry name" value="FAD/NAD(P)-binding domain"/>
    <property type="match status" value="2"/>
</dbReference>
<evidence type="ECO:0000256" key="2">
    <source>
        <dbReference type="ARBA" id="ARBA00001966"/>
    </source>
</evidence>
<evidence type="ECO:0000313" key="12">
    <source>
        <dbReference type="EMBL" id="RJT86934.1"/>
    </source>
</evidence>
<reference evidence="12 13" key="1">
    <citation type="submission" date="2018-09" db="EMBL/GenBank/DDBJ databases">
        <title>Novel species of Cryobacterium.</title>
        <authorList>
            <person name="Liu Q."/>
            <person name="Xin Y.-H."/>
        </authorList>
    </citation>
    <scope>NUCLEOTIDE SEQUENCE [LARGE SCALE GENOMIC DNA]</scope>
    <source>
        <strain evidence="12 13">Hh39</strain>
    </source>
</reference>
<keyword evidence="9" id="KW-0411">Iron-sulfur</keyword>
<dbReference type="Gene3D" id="1.10.10.1100">
    <property type="entry name" value="BFD-like [2Fe-2S]-binding domain"/>
    <property type="match status" value="1"/>
</dbReference>
<name>A0A3A5MMY6_9MICO</name>
<dbReference type="InterPro" id="IPR007419">
    <property type="entry name" value="BFD-like_2Fe2S-bd_dom"/>
</dbReference>
<dbReference type="InterPro" id="IPR052034">
    <property type="entry name" value="NasD-like"/>
</dbReference>
<feature type="domain" description="FAD/NAD(P)-binding" evidence="11">
    <location>
        <begin position="13"/>
        <end position="321"/>
    </location>
</feature>
<dbReference type="Proteomes" id="UP000272015">
    <property type="component" value="Unassembled WGS sequence"/>
</dbReference>
<dbReference type="InterPro" id="IPR041854">
    <property type="entry name" value="BFD-like_2Fe2S-bd_dom_sf"/>
</dbReference>
<evidence type="ECO:0000313" key="13">
    <source>
        <dbReference type="Proteomes" id="UP000272015"/>
    </source>
</evidence>
<keyword evidence="13" id="KW-1185">Reference proteome</keyword>
<organism evidence="12 13">
    <name type="scientific">Cryobacterium melibiosiphilum</name>
    <dbReference type="NCBI Taxonomy" id="995039"/>
    <lineage>
        <taxon>Bacteria</taxon>
        <taxon>Bacillati</taxon>
        <taxon>Actinomycetota</taxon>
        <taxon>Actinomycetes</taxon>
        <taxon>Micrococcales</taxon>
        <taxon>Microbacteriaceae</taxon>
        <taxon>Cryobacterium</taxon>
    </lineage>
</organism>
<keyword evidence="7" id="KW-0560">Oxidoreductase</keyword>
<proteinExistence type="inferred from homology"/>